<dbReference type="InterPro" id="IPR050466">
    <property type="entry name" value="Carboxylest/Gibb_receptor"/>
</dbReference>
<proteinExistence type="inferred from homology"/>
<dbReference type="PROSITE" id="PS01174">
    <property type="entry name" value="LIPASE_GDXG_SER"/>
    <property type="match status" value="1"/>
</dbReference>
<evidence type="ECO:0000313" key="5">
    <source>
        <dbReference type="Proteomes" id="UP001174677"/>
    </source>
</evidence>
<dbReference type="PANTHER" id="PTHR23024">
    <property type="entry name" value="ARYLACETAMIDE DEACETYLASE"/>
    <property type="match status" value="1"/>
</dbReference>
<evidence type="ECO:0000313" key="4">
    <source>
        <dbReference type="EMBL" id="KAJ9159615.1"/>
    </source>
</evidence>
<name>A0ABQ9L4P0_HEVBR</name>
<comment type="caution">
    <text evidence="4">The sequence shown here is derived from an EMBL/GenBank/DDBJ whole genome shotgun (WGS) entry which is preliminary data.</text>
</comment>
<dbReference type="SUPFAM" id="SSF53474">
    <property type="entry name" value="alpha/beta-Hydrolases"/>
    <property type="match status" value="1"/>
</dbReference>
<dbReference type="Proteomes" id="UP001174677">
    <property type="component" value="Chromosome 14"/>
</dbReference>
<dbReference type="PANTHER" id="PTHR23024:SF504">
    <property type="entry name" value="ALPHA_BETA HYDROLASE FOLD-3 DOMAIN-CONTAINING PROTEIN"/>
    <property type="match status" value="1"/>
</dbReference>
<dbReference type="EMBL" id="JARPOI010000014">
    <property type="protein sequence ID" value="KAJ9159615.1"/>
    <property type="molecule type" value="Genomic_DNA"/>
</dbReference>
<evidence type="ECO:0000256" key="1">
    <source>
        <dbReference type="ARBA" id="ARBA00010515"/>
    </source>
</evidence>
<dbReference type="InterPro" id="IPR033140">
    <property type="entry name" value="Lipase_GDXG_put_SER_AS"/>
</dbReference>
<evidence type="ECO:0000256" key="2">
    <source>
        <dbReference type="PROSITE-ProRule" id="PRU10038"/>
    </source>
</evidence>
<comment type="similarity">
    <text evidence="1">Belongs to the 'GDXG' lipolytic enzyme family.</text>
</comment>
<gene>
    <name evidence="4" type="ORF">P3X46_025112</name>
</gene>
<protein>
    <recommendedName>
        <fullName evidence="3">Alpha/beta hydrolase fold-3 domain-containing protein</fullName>
    </recommendedName>
</protein>
<dbReference type="InterPro" id="IPR029058">
    <property type="entry name" value="AB_hydrolase_fold"/>
</dbReference>
<dbReference type="InterPro" id="IPR013094">
    <property type="entry name" value="AB_hydrolase_3"/>
</dbReference>
<feature type="active site" evidence="2">
    <location>
        <position position="164"/>
    </location>
</feature>
<accession>A0ABQ9L4P0</accession>
<dbReference type="Gene3D" id="3.40.50.1820">
    <property type="entry name" value="alpha/beta hydrolase"/>
    <property type="match status" value="1"/>
</dbReference>
<evidence type="ECO:0000259" key="3">
    <source>
        <dbReference type="Pfam" id="PF07859"/>
    </source>
</evidence>
<sequence>MESTRSEVAIDCPHLFRIYKDGRIEGLKGIHVVVPPSLDPKTNVQSKDVVCSQEPNLSSRLFLPKIINPNQKLPLLVYYHGGGFRTESPFSAQYHNFCNKLVAAANIIIVSVDYRKAPAHHLPVAYDDSWTVLKWVASHVDGDGSEEWLNCYADLKSVFLAGDSAGGNIAHRMAMKYGEEKLSGINLAGIVLIHPYFWGREPIGNEVRESKVRLMIDGFWHSAYPATSGCDDPLLNPATDPKFGSLGCSRVLIFVAEKDFLRDRGWYYSEILKKSGWGGSVEVVEAKEENHVFHLFNPENENAKAMLKSVASFINQEDHS</sequence>
<feature type="domain" description="Alpha/beta hydrolase fold-3" evidence="3">
    <location>
        <begin position="76"/>
        <end position="294"/>
    </location>
</feature>
<dbReference type="Pfam" id="PF07859">
    <property type="entry name" value="Abhydrolase_3"/>
    <property type="match status" value="1"/>
</dbReference>
<keyword evidence="5" id="KW-1185">Reference proteome</keyword>
<reference evidence="4" key="1">
    <citation type="journal article" date="2023" name="Plant Biotechnol. J.">
        <title>Chromosome-level wild Hevea brasiliensis genome provides new tools for genomic-assisted breeding and valuable loci to elevate rubber yield.</title>
        <authorList>
            <person name="Cheng H."/>
            <person name="Song X."/>
            <person name="Hu Y."/>
            <person name="Wu T."/>
            <person name="Yang Q."/>
            <person name="An Z."/>
            <person name="Feng S."/>
            <person name="Deng Z."/>
            <person name="Wu W."/>
            <person name="Zeng X."/>
            <person name="Tu M."/>
            <person name="Wang X."/>
            <person name="Huang H."/>
        </authorList>
    </citation>
    <scope>NUCLEOTIDE SEQUENCE</scope>
    <source>
        <strain evidence="4">MT/VB/25A 57/8</strain>
    </source>
</reference>
<organism evidence="4 5">
    <name type="scientific">Hevea brasiliensis</name>
    <name type="common">Para rubber tree</name>
    <name type="synonym">Siphonia brasiliensis</name>
    <dbReference type="NCBI Taxonomy" id="3981"/>
    <lineage>
        <taxon>Eukaryota</taxon>
        <taxon>Viridiplantae</taxon>
        <taxon>Streptophyta</taxon>
        <taxon>Embryophyta</taxon>
        <taxon>Tracheophyta</taxon>
        <taxon>Spermatophyta</taxon>
        <taxon>Magnoliopsida</taxon>
        <taxon>eudicotyledons</taxon>
        <taxon>Gunneridae</taxon>
        <taxon>Pentapetalae</taxon>
        <taxon>rosids</taxon>
        <taxon>fabids</taxon>
        <taxon>Malpighiales</taxon>
        <taxon>Euphorbiaceae</taxon>
        <taxon>Crotonoideae</taxon>
        <taxon>Micrandreae</taxon>
        <taxon>Hevea</taxon>
    </lineage>
</organism>